<feature type="compositionally biased region" description="Low complexity" evidence="1">
    <location>
        <begin position="238"/>
        <end position="252"/>
    </location>
</feature>
<gene>
    <name evidence="2" type="ORF">GSTUAT00002441001</name>
</gene>
<organism evidence="2 3">
    <name type="scientific">Tuber aestivum</name>
    <name type="common">summer truffle</name>
    <dbReference type="NCBI Taxonomy" id="59557"/>
    <lineage>
        <taxon>Eukaryota</taxon>
        <taxon>Fungi</taxon>
        <taxon>Dikarya</taxon>
        <taxon>Ascomycota</taxon>
        <taxon>Pezizomycotina</taxon>
        <taxon>Pezizomycetes</taxon>
        <taxon>Pezizales</taxon>
        <taxon>Tuberaceae</taxon>
        <taxon>Tuber</taxon>
    </lineage>
</organism>
<protein>
    <submittedName>
        <fullName evidence="2">Uncharacterized protein</fullName>
    </submittedName>
</protein>
<dbReference type="EMBL" id="LN890972">
    <property type="protein sequence ID" value="CUS13503.1"/>
    <property type="molecule type" value="Genomic_DNA"/>
</dbReference>
<keyword evidence="3" id="KW-1185">Reference proteome</keyword>
<feature type="region of interest" description="Disordered" evidence="1">
    <location>
        <begin position="211"/>
        <end position="252"/>
    </location>
</feature>
<sequence length="366" mass="38247">MIQQESAKAEVGESSDVAALKTLEEASKGAHDELSYAAGQRLCSLSDAGSPDGIDDSLRRESPPHACDVTGSAIGFDCVEPQTTAAPEIERSNLLDTITEEGPETSEDPTASITWRCRCELEISPQNGPHVCILKPLQSPPEGCSETILGRIRSCEDFIATANFIRSYHPPTPSSSSSPTGASFLKAISSPAPPSQSSTVLLPALKWSRFHPYPSPSRRNPPTEPRRMTSSDTGRVAPPSSTSHTSSPPLYQRRYRRPLSRLGSRSPPGFSNATGGAADYNTGLAVAKSPMTALQDQSMGLAGVKSPMQALIDQERVLAGVKSPMQAITNMGNLAASADGVRGGPAGYGMAFGAGPADDGAGPAGN</sequence>
<evidence type="ECO:0000313" key="3">
    <source>
        <dbReference type="Proteomes" id="UP001412239"/>
    </source>
</evidence>
<reference evidence="2" key="1">
    <citation type="submission" date="2015-10" db="EMBL/GenBank/DDBJ databases">
        <authorList>
            <person name="Regsiter A."/>
            <person name="william w."/>
        </authorList>
    </citation>
    <scope>NUCLEOTIDE SEQUENCE</scope>
    <source>
        <strain evidence="2">Montdore</strain>
    </source>
</reference>
<evidence type="ECO:0000256" key="1">
    <source>
        <dbReference type="SAM" id="MobiDB-lite"/>
    </source>
</evidence>
<accession>A0A292Q448</accession>
<proteinExistence type="predicted"/>
<dbReference type="AlphaFoldDB" id="A0A292Q448"/>
<dbReference type="Proteomes" id="UP001412239">
    <property type="component" value="Unassembled WGS sequence"/>
</dbReference>
<name>A0A292Q448_9PEZI</name>
<evidence type="ECO:0000313" key="2">
    <source>
        <dbReference type="EMBL" id="CUS13503.1"/>
    </source>
</evidence>